<evidence type="ECO:0000256" key="4">
    <source>
        <dbReference type="ARBA" id="ARBA00023211"/>
    </source>
</evidence>
<keyword evidence="3" id="KW-0378">Hydrolase</keyword>
<dbReference type="InterPro" id="IPR003607">
    <property type="entry name" value="HD/PDEase_dom"/>
</dbReference>
<evidence type="ECO:0000313" key="7">
    <source>
        <dbReference type="Proteomes" id="UP000054596"/>
    </source>
</evidence>
<dbReference type="GO" id="GO:0008893">
    <property type="term" value="F:guanosine-3',5'-bis(diphosphate) 3'-diphosphatase activity"/>
    <property type="evidence" value="ECO:0007669"/>
    <property type="project" value="TreeGrafter"/>
</dbReference>
<keyword evidence="7" id="KW-1185">Reference proteome</keyword>
<evidence type="ECO:0000256" key="3">
    <source>
        <dbReference type="ARBA" id="ARBA00022801"/>
    </source>
</evidence>
<dbReference type="STRING" id="1777143.AWB82_05452"/>
<evidence type="ECO:0000256" key="2">
    <source>
        <dbReference type="ARBA" id="ARBA00022723"/>
    </source>
</evidence>
<proteinExistence type="predicted"/>
<dbReference type="Gene3D" id="1.10.3210.10">
    <property type="entry name" value="Hypothetical protein af1432"/>
    <property type="match status" value="1"/>
</dbReference>
<dbReference type="AlphaFoldDB" id="A0A158CIC1"/>
<evidence type="ECO:0000313" key="6">
    <source>
        <dbReference type="EMBL" id="SAK82113.1"/>
    </source>
</evidence>
<dbReference type="GO" id="GO:0046872">
    <property type="term" value="F:metal ion binding"/>
    <property type="evidence" value="ECO:0007669"/>
    <property type="project" value="UniProtKB-KW"/>
</dbReference>
<dbReference type="SUPFAM" id="SSF109604">
    <property type="entry name" value="HD-domain/PDEase-like"/>
    <property type="match status" value="1"/>
</dbReference>
<keyword evidence="4" id="KW-0464">Manganese</keyword>
<dbReference type="FunFam" id="1.10.3210.10:FF:000012">
    <property type="entry name" value="HD domain containing 3"/>
    <property type="match status" value="1"/>
</dbReference>
<dbReference type="PANTHER" id="PTHR46246:SF1">
    <property type="entry name" value="GUANOSINE-3',5'-BIS(DIPHOSPHATE) 3'-PYROPHOSPHOHYDROLASE MESH1"/>
    <property type="match status" value="1"/>
</dbReference>
<dbReference type="CDD" id="cd00077">
    <property type="entry name" value="HDc"/>
    <property type="match status" value="1"/>
</dbReference>
<dbReference type="EMBL" id="FCOJ02000050">
    <property type="protein sequence ID" value="SAK82113.1"/>
    <property type="molecule type" value="Genomic_DNA"/>
</dbReference>
<comment type="cofactor">
    <cofactor evidence="1">
        <name>Mn(2+)</name>
        <dbReference type="ChEBI" id="CHEBI:29035"/>
    </cofactor>
</comment>
<protein>
    <submittedName>
        <fullName evidence="6">Metal dependent phosphohydrolase</fullName>
    </submittedName>
</protein>
<comment type="caution">
    <text evidence="6">The sequence shown here is derived from an EMBL/GenBank/DDBJ whole genome shotgun (WGS) entry which is preliminary data.</text>
</comment>
<sequence length="186" mass="20773">MNQLIRAVAFAADKHRKQRRKDADASPYINHPIALAQVLANEGDIDDEHVLIAAILHDTVEDTDTSHDELVRCFGAQVARIVAEVTDDKSLPKAERKRLQIEHAAHISHGAKLVKLADKICNLRDILAMPPSNWSDERKREYFDWAKRVVDELRGAHAGLEAAFDETYRKGVPSGHAAPQVSASFR</sequence>
<dbReference type="InterPro" id="IPR006674">
    <property type="entry name" value="HD_domain"/>
</dbReference>
<dbReference type="SMART" id="SM00471">
    <property type="entry name" value="HDc"/>
    <property type="match status" value="1"/>
</dbReference>
<dbReference type="OrthoDB" id="9802385at2"/>
<dbReference type="PANTHER" id="PTHR46246">
    <property type="entry name" value="GUANOSINE-3',5'-BIS(DIPHOSPHATE) 3'-PYROPHOSPHOHYDROLASE MESH1"/>
    <property type="match status" value="1"/>
</dbReference>
<name>A0A158CIC1_9BURK</name>
<evidence type="ECO:0000259" key="5">
    <source>
        <dbReference type="PROSITE" id="PS51831"/>
    </source>
</evidence>
<gene>
    <name evidence="6" type="ORF">AWB82_05452</name>
</gene>
<reference evidence="6" key="1">
    <citation type="submission" date="2016-01" db="EMBL/GenBank/DDBJ databases">
        <authorList>
            <person name="Peeters C."/>
        </authorList>
    </citation>
    <scope>NUCLEOTIDE SEQUENCE [LARGE SCALE GENOMIC DNA]</scope>
    <source>
        <strain evidence="6">LMG 29325</strain>
    </source>
</reference>
<dbReference type="InterPro" id="IPR052194">
    <property type="entry name" value="MESH1"/>
</dbReference>
<keyword evidence="2" id="KW-0479">Metal-binding</keyword>
<organism evidence="6 7">
    <name type="scientific">Caballeronia glebae</name>
    <dbReference type="NCBI Taxonomy" id="1777143"/>
    <lineage>
        <taxon>Bacteria</taxon>
        <taxon>Pseudomonadati</taxon>
        <taxon>Pseudomonadota</taxon>
        <taxon>Betaproteobacteria</taxon>
        <taxon>Burkholderiales</taxon>
        <taxon>Burkholderiaceae</taxon>
        <taxon>Caballeronia</taxon>
    </lineage>
</organism>
<dbReference type="Proteomes" id="UP000054596">
    <property type="component" value="Unassembled WGS sequence"/>
</dbReference>
<accession>A0A158CIC1</accession>
<feature type="domain" description="HD" evidence="5">
    <location>
        <begin position="28"/>
        <end position="123"/>
    </location>
</feature>
<dbReference type="RefSeq" id="WP_086972461.1">
    <property type="nucleotide sequence ID" value="NZ_FCOJ02000050.1"/>
</dbReference>
<evidence type="ECO:0000256" key="1">
    <source>
        <dbReference type="ARBA" id="ARBA00001936"/>
    </source>
</evidence>
<dbReference type="PROSITE" id="PS51831">
    <property type="entry name" value="HD"/>
    <property type="match status" value="1"/>
</dbReference>
<dbReference type="Pfam" id="PF13328">
    <property type="entry name" value="HD_4"/>
    <property type="match status" value="1"/>
</dbReference>